<dbReference type="Gene3D" id="3.40.50.1820">
    <property type="entry name" value="alpha/beta hydrolase"/>
    <property type="match status" value="1"/>
</dbReference>
<reference evidence="2 3" key="1">
    <citation type="submission" date="2018-10" db="EMBL/GenBank/DDBJ databases">
        <title>Histidinibacterium lentulum gen. nov., sp. nov., a marine bacterium from the culture broth of Picochlorum sp. 122.</title>
        <authorList>
            <person name="Wang G."/>
        </authorList>
    </citation>
    <scope>NUCLEOTIDE SEQUENCE [LARGE SCALE GENOMIC DNA]</scope>
    <source>
        <strain evidence="2 3">B17</strain>
    </source>
</reference>
<accession>A0A3N2R4M4</accession>
<protein>
    <submittedName>
        <fullName evidence="2">Alpha/beta fold hydrolase</fullName>
    </submittedName>
</protein>
<organism evidence="2 3">
    <name type="scientific">Histidinibacterium lentulum</name>
    <dbReference type="NCBI Taxonomy" id="2480588"/>
    <lineage>
        <taxon>Bacteria</taxon>
        <taxon>Pseudomonadati</taxon>
        <taxon>Pseudomonadota</taxon>
        <taxon>Alphaproteobacteria</taxon>
        <taxon>Rhodobacterales</taxon>
        <taxon>Paracoccaceae</taxon>
        <taxon>Histidinibacterium</taxon>
    </lineage>
</organism>
<keyword evidence="2" id="KW-0378">Hydrolase</keyword>
<evidence type="ECO:0000313" key="2">
    <source>
        <dbReference type="EMBL" id="ROU02440.1"/>
    </source>
</evidence>
<dbReference type="InterPro" id="IPR050266">
    <property type="entry name" value="AB_hydrolase_sf"/>
</dbReference>
<dbReference type="GO" id="GO:0016787">
    <property type="term" value="F:hydrolase activity"/>
    <property type="evidence" value="ECO:0007669"/>
    <property type="project" value="UniProtKB-KW"/>
</dbReference>
<feature type="domain" description="AB hydrolase-1" evidence="1">
    <location>
        <begin position="4"/>
        <end position="212"/>
    </location>
</feature>
<dbReference type="AlphaFoldDB" id="A0A3N2R4M4"/>
<dbReference type="GO" id="GO:0016020">
    <property type="term" value="C:membrane"/>
    <property type="evidence" value="ECO:0007669"/>
    <property type="project" value="TreeGrafter"/>
</dbReference>
<dbReference type="InterPro" id="IPR029058">
    <property type="entry name" value="AB_hydrolase_fold"/>
</dbReference>
<dbReference type="Proteomes" id="UP000268016">
    <property type="component" value="Unassembled WGS sequence"/>
</dbReference>
<dbReference type="PANTHER" id="PTHR43798:SF33">
    <property type="entry name" value="HYDROLASE, PUTATIVE (AFU_ORTHOLOGUE AFUA_2G14860)-RELATED"/>
    <property type="match status" value="1"/>
</dbReference>
<dbReference type="OrthoDB" id="9804723at2"/>
<gene>
    <name evidence="2" type="ORF">EAT49_08845</name>
</gene>
<sequence>MSAVVCLHGAALASLRWGPFDEALWPVLPGHLDAPRTTPSVAAYADAILPGLPDRVALAGHSLGGMVALVLAARLRERCRALILLDTPLSLPRWLLPRAGTRTVPVLVRVPGPPILARIVAHRTENREMRPAVVASISATRPAGLSDALIACTRFDGRPLLNRLTAPVLCLLGRRSLLTGRRETEAFGRIGAETRTFDTGHMLPFDAPDEVNPLMRAFLESHP</sequence>
<proteinExistence type="predicted"/>
<comment type="caution">
    <text evidence="2">The sequence shown here is derived from an EMBL/GenBank/DDBJ whole genome shotgun (WGS) entry which is preliminary data.</text>
</comment>
<dbReference type="RefSeq" id="WP_123641958.1">
    <property type="nucleotide sequence ID" value="NZ_ML119084.1"/>
</dbReference>
<dbReference type="Pfam" id="PF12697">
    <property type="entry name" value="Abhydrolase_6"/>
    <property type="match status" value="1"/>
</dbReference>
<dbReference type="SUPFAM" id="SSF53474">
    <property type="entry name" value="alpha/beta-Hydrolases"/>
    <property type="match status" value="1"/>
</dbReference>
<keyword evidence="3" id="KW-1185">Reference proteome</keyword>
<dbReference type="PANTHER" id="PTHR43798">
    <property type="entry name" value="MONOACYLGLYCEROL LIPASE"/>
    <property type="match status" value="1"/>
</dbReference>
<name>A0A3N2R4M4_9RHOB</name>
<evidence type="ECO:0000259" key="1">
    <source>
        <dbReference type="Pfam" id="PF12697"/>
    </source>
</evidence>
<dbReference type="EMBL" id="RDRB01000004">
    <property type="protein sequence ID" value="ROU02440.1"/>
    <property type="molecule type" value="Genomic_DNA"/>
</dbReference>
<evidence type="ECO:0000313" key="3">
    <source>
        <dbReference type="Proteomes" id="UP000268016"/>
    </source>
</evidence>
<dbReference type="InterPro" id="IPR000073">
    <property type="entry name" value="AB_hydrolase_1"/>
</dbReference>